<organism evidence="16 17">
    <name type="scientific">Xenopus laevis</name>
    <name type="common">African clawed frog</name>
    <dbReference type="NCBI Taxonomy" id="8355"/>
    <lineage>
        <taxon>Eukaryota</taxon>
        <taxon>Metazoa</taxon>
        <taxon>Chordata</taxon>
        <taxon>Craniata</taxon>
        <taxon>Vertebrata</taxon>
        <taxon>Euteleostomi</taxon>
        <taxon>Amphibia</taxon>
        <taxon>Batrachia</taxon>
        <taxon>Anura</taxon>
        <taxon>Pipoidea</taxon>
        <taxon>Pipidae</taxon>
        <taxon>Xenopodinae</taxon>
        <taxon>Xenopus</taxon>
        <taxon>Xenopus</taxon>
    </lineage>
</organism>
<feature type="transmembrane region" description="Helical" evidence="14">
    <location>
        <begin position="61"/>
        <end position="81"/>
    </location>
</feature>
<dbReference type="AlphaFoldDB" id="A0A8J0U694"/>
<dbReference type="InterPro" id="IPR000276">
    <property type="entry name" value="GPCR_Rhodpsn"/>
</dbReference>
<dbReference type="PROSITE" id="PS00237">
    <property type="entry name" value="G_PROTEIN_RECEP_F1_1"/>
    <property type="match status" value="1"/>
</dbReference>
<dbReference type="PRINTS" id="PR00237">
    <property type="entry name" value="GPCRRHODOPSN"/>
</dbReference>
<evidence type="ECO:0000256" key="2">
    <source>
        <dbReference type="ARBA" id="ARBA00022475"/>
    </source>
</evidence>
<dbReference type="GeneID" id="108705135"/>
<feature type="transmembrane region" description="Helical" evidence="14">
    <location>
        <begin position="203"/>
        <end position="228"/>
    </location>
</feature>
<protein>
    <recommendedName>
        <fullName evidence="14">Olfactory receptor</fullName>
    </recommendedName>
</protein>
<keyword evidence="2 14" id="KW-1003">Cell membrane</keyword>
<dbReference type="PRINTS" id="PR00245">
    <property type="entry name" value="OLFACTORYR"/>
</dbReference>
<evidence type="ECO:0000256" key="3">
    <source>
        <dbReference type="ARBA" id="ARBA00022606"/>
    </source>
</evidence>
<feature type="transmembrane region" description="Helical" evidence="14">
    <location>
        <begin position="26"/>
        <end position="54"/>
    </location>
</feature>
<dbReference type="Gene3D" id="1.20.1070.10">
    <property type="entry name" value="Rhodopsin 7-helix transmembrane proteins"/>
    <property type="match status" value="1"/>
</dbReference>
<keyword evidence="11" id="KW-0325">Glycoprotein</keyword>
<evidence type="ECO:0000256" key="11">
    <source>
        <dbReference type="ARBA" id="ARBA00023180"/>
    </source>
</evidence>
<evidence type="ECO:0000313" key="16">
    <source>
        <dbReference type="Proteomes" id="UP000186698"/>
    </source>
</evidence>
<sequence>MTISMSNQTAVTEFILLGFPGLQPIFFLPVSLTMFVAYIVSLIANSTVIILIILREQLHHPMYIIIANLALSDLLFDTITLPKIIAKYWFGAGSISFNWCFFQVFCVHNLGSLDSFIIMLMAIDRYVAICKPLRYHSIISNKLVTLLCYLCWVIASIIGLAITLNAVQLPYCGPNRVKSCFCSNAVLIILACIDASLERRKGFIIAICVHLFPLAVIVLSYILIIRVVHLSANNGNWQKAFYTCTTHLIVIGLYFIPRLFLYIISQAPVTLDADTNVLIISIFTFIPHFASPITFCLRTKKIRNILAQMFKSICPRSENKSGTLVKRHCTSIQFNVHEMPMYKNSL</sequence>
<dbReference type="RefSeq" id="XP_018097425.2">
    <property type="nucleotide sequence ID" value="XM_018241936.2"/>
</dbReference>
<dbReference type="PANTHER" id="PTHR24242:SF386">
    <property type="entry name" value="OLFACTORY RECEPTOR"/>
    <property type="match status" value="1"/>
</dbReference>
<evidence type="ECO:0000256" key="5">
    <source>
        <dbReference type="ARBA" id="ARBA00022725"/>
    </source>
</evidence>
<evidence type="ECO:0000256" key="14">
    <source>
        <dbReference type="RuleBase" id="RU363047"/>
    </source>
</evidence>
<dbReference type="InterPro" id="IPR017452">
    <property type="entry name" value="GPCR_Rhodpsn_7TM"/>
</dbReference>
<dbReference type="InterPro" id="IPR050939">
    <property type="entry name" value="Olfactory_GPCR1"/>
</dbReference>
<keyword evidence="4 13" id="KW-0812">Transmembrane</keyword>
<evidence type="ECO:0000256" key="4">
    <source>
        <dbReference type="ARBA" id="ARBA00022692"/>
    </source>
</evidence>
<dbReference type="SUPFAM" id="SSF81321">
    <property type="entry name" value="Family A G protein-coupled receptor-like"/>
    <property type="match status" value="1"/>
</dbReference>
<evidence type="ECO:0000256" key="7">
    <source>
        <dbReference type="ARBA" id="ARBA00023040"/>
    </source>
</evidence>
<keyword evidence="6 14" id="KW-1133">Transmembrane helix</keyword>
<feature type="transmembrane region" description="Helical" evidence="14">
    <location>
        <begin position="101"/>
        <end position="123"/>
    </location>
</feature>
<dbReference type="FunFam" id="1.20.1070.10:FF:000358">
    <property type="entry name" value="Olfactory receptor"/>
    <property type="match status" value="1"/>
</dbReference>
<name>A0A8J0U694_XENLA</name>
<gene>
    <name evidence="17" type="primary">LOC108705135</name>
</gene>
<keyword evidence="8 14" id="KW-0472">Membrane</keyword>
<evidence type="ECO:0000256" key="10">
    <source>
        <dbReference type="ARBA" id="ARBA00023170"/>
    </source>
</evidence>
<proteinExistence type="inferred from homology"/>
<keyword evidence="3 14" id="KW-0716">Sensory transduction</keyword>
<dbReference type="GO" id="GO:0004984">
    <property type="term" value="F:olfactory receptor activity"/>
    <property type="evidence" value="ECO:0007669"/>
    <property type="project" value="InterPro"/>
</dbReference>
<keyword evidence="5 14" id="KW-0552">Olfaction</keyword>
<evidence type="ECO:0000313" key="17">
    <source>
        <dbReference type="RefSeq" id="XP_018097425.2"/>
    </source>
</evidence>
<dbReference type="PANTHER" id="PTHR24242">
    <property type="entry name" value="G-PROTEIN COUPLED RECEPTOR"/>
    <property type="match status" value="1"/>
</dbReference>
<evidence type="ECO:0000256" key="8">
    <source>
        <dbReference type="ARBA" id="ARBA00023136"/>
    </source>
</evidence>
<evidence type="ECO:0000256" key="13">
    <source>
        <dbReference type="RuleBase" id="RU000688"/>
    </source>
</evidence>
<keyword evidence="7 13" id="KW-0297">G-protein coupled receptor</keyword>
<evidence type="ECO:0000256" key="12">
    <source>
        <dbReference type="ARBA" id="ARBA00023224"/>
    </source>
</evidence>
<dbReference type="OrthoDB" id="6144223at2759"/>
<dbReference type="Pfam" id="PF13853">
    <property type="entry name" value="7tm_4"/>
    <property type="match status" value="1"/>
</dbReference>
<dbReference type="InterPro" id="IPR000725">
    <property type="entry name" value="Olfact_rcpt"/>
</dbReference>
<dbReference type="GO" id="GO:0005886">
    <property type="term" value="C:plasma membrane"/>
    <property type="evidence" value="ECO:0007669"/>
    <property type="project" value="UniProtKB-SubCell"/>
</dbReference>
<comment type="subcellular location">
    <subcellularLocation>
        <location evidence="1 14">Cell membrane</location>
        <topology evidence="1 14">Multi-pass membrane protein</topology>
    </subcellularLocation>
</comment>
<feature type="transmembrane region" description="Helical" evidence="14">
    <location>
        <begin position="143"/>
        <end position="167"/>
    </location>
</feature>
<dbReference type="Proteomes" id="UP000186698">
    <property type="component" value="Chromosome 2L"/>
</dbReference>
<feature type="transmembrane region" description="Helical" evidence="14">
    <location>
        <begin position="277"/>
        <end position="297"/>
    </location>
</feature>
<keyword evidence="12 13" id="KW-0807">Transducer</keyword>
<accession>A0A8J0U694</accession>
<feature type="transmembrane region" description="Helical" evidence="14">
    <location>
        <begin position="240"/>
        <end position="265"/>
    </location>
</feature>
<keyword evidence="10 13" id="KW-0675">Receptor</keyword>
<keyword evidence="16" id="KW-1185">Reference proteome</keyword>
<keyword evidence="9" id="KW-1015">Disulfide bond</keyword>
<comment type="similarity">
    <text evidence="13">Belongs to the G-protein coupled receptor 1 family.</text>
</comment>
<dbReference type="KEGG" id="xla:108705135"/>
<dbReference type="GO" id="GO:0004930">
    <property type="term" value="F:G protein-coupled receptor activity"/>
    <property type="evidence" value="ECO:0007669"/>
    <property type="project" value="UniProtKB-KW"/>
</dbReference>
<dbReference type="PROSITE" id="PS50262">
    <property type="entry name" value="G_PROTEIN_RECEP_F1_2"/>
    <property type="match status" value="1"/>
</dbReference>
<evidence type="ECO:0000259" key="15">
    <source>
        <dbReference type="PROSITE" id="PS50262"/>
    </source>
</evidence>
<reference evidence="17" key="1">
    <citation type="submission" date="2025-08" db="UniProtKB">
        <authorList>
            <consortium name="RefSeq"/>
        </authorList>
    </citation>
    <scope>IDENTIFICATION</scope>
    <source>
        <strain evidence="17">J_2021</strain>
        <tissue evidence="17">Erythrocytes</tissue>
    </source>
</reference>
<evidence type="ECO:0000256" key="9">
    <source>
        <dbReference type="ARBA" id="ARBA00023157"/>
    </source>
</evidence>
<evidence type="ECO:0000256" key="6">
    <source>
        <dbReference type="ARBA" id="ARBA00022989"/>
    </source>
</evidence>
<evidence type="ECO:0000256" key="1">
    <source>
        <dbReference type="ARBA" id="ARBA00004651"/>
    </source>
</evidence>
<feature type="domain" description="G-protein coupled receptors family 1 profile" evidence="15">
    <location>
        <begin position="44"/>
        <end position="295"/>
    </location>
</feature>